<evidence type="ECO:0000313" key="4">
    <source>
        <dbReference type="EMBL" id="KAJ2784050.1"/>
    </source>
</evidence>
<dbReference type="Gene3D" id="3.40.50.300">
    <property type="entry name" value="P-loop containing nucleotide triphosphate hydrolases"/>
    <property type="match status" value="1"/>
</dbReference>
<gene>
    <name evidence="4" type="ORF">H4R18_001363</name>
</gene>
<dbReference type="GO" id="GO:0005525">
    <property type="term" value="F:GTP binding"/>
    <property type="evidence" value="ECO:0007669"/>
    <property type="project" value="InterPro"/>
</dbReference>
<dbReference type="InterPro" id="IPR006073">
    <property type="entry name" value="GTP-bd"/>
</dbReference>
<proteinExistence type="predicted"/>
<dbReference type="PANTHER" id="PTHR23305:SF1">
    <property type="entry name" value="OBG-TYPE G DOMAIN-CONTAINING PROTEIN"/>
    <property type="match status" value="1"/>
</dbReference>
<evidence type="ECO:0000259" key="3">
    <source>
        <dbReference type="PROSITE" id="PS51710"/>
    </source>
</evidence>
<evidence type="ECO:0000256" key="2">
    <source>
        <dbReference type="SAM" id="MobiDB-lite"/>
    </source>
</evidence>
<feature type="region of interest" description="Disordered" evidence="2">
    <location>
        <begin position="301"/>
        <end position="332"/>
    </location>
</feature>
<dbReference type="SUPFAM" id="SSF52540">
    <property type="entry name" value="P-loop containing nucleoside triphosphate hydrolases"/>
    <property type="match status" value="1"/>
</dbReference>
<dbReference type="InterPro" id="IPR013646">
    <property type="entry name" value="YGR210-like_G4"/>
</dbReference>
<dbReference type="InterPro" id="IPR027417">
    <property type="entry name" value="P-loop_NTPase"/>
</dbReference>
<comment type="caution">
    <text evidence="4">The sequence shown here is derived from an EMBL/GenBank/DDBJ whole genome shotgun (WGS) entry which is preliminary data.</text>
</comment>
<organism evidence="4 5">
    <name type="scientific">Coemansia javaensis</name>
    <dbReference type="NCBI Taxonomy" id="2761396"/>
    <lineage>
        <taxon>Eukaryota</taxon>
        <taxon>Fungi</taxon>
        <taxon>Fungi incertae sedis</taxon>
        <taxon>Zoopagomycota</taxon>
        <taxon>Kickxellomycotina</taxon>
        <taxon>Kickxellomycetes</taxon>
        <taxon>Kickxellales</taxon>
        <taxon>Kickxellaceae</taxon>
        <taxon>Coemansia</taxon>
    </lineage>
</organism>
<keyword evidence="5" id="KW-1185">Reference proteome</keyword>
<accession>A0A9W8LLH8</accession>
<dbReference type="Gene3D" id="1.10.8.470">
    <property type="match status" value="1"/>
</dbReference>
<dbReference type="GO" id="GO:0005737">
    <property type="term" value="C:cytoplasm"/>
    <property type="evidence" value="ECO:0007669"/>
    <property type="project" value="TreeGrafter"/>
</dbReference>
<feature type="domain" description="OBG-type G" evidence="3">
    <location>
        <begin position="5"/>
        <end position="298"/>
    </location>
</feature>
<dbReference type="Proteomes" id="UP001140217">
    <property type="component" value="Unassembled WGS sequence"/>
</dbReference>
<dbReference type="GO" id="GO:0016887">
    <property type="term" value="F:ATP hydrolysis activity"/>
    <property type="evidence" value="ECO:0007669"/>
    <property type="project" value="TreeGrafter"/>
</dbReference>
<dbReference type="PRINTS" id="PR00326">
    <property type="entry name" value="GTP1OBG"/>
</dbReference>
<protein>
    <recommendedName>
        <fullName evidence="3">OBG-type G domain-containing protein</fullName>
    </recommendedName>
</protein>
<name>A0A9W8LLH8_9FUNG</name>
<dbReference type="Pfam" id="PF01926">
    <property type="entry name" value="MMR_HSR1"/>
    <property type="match status" value="1"/>
</dbReference>
<dbReference type="InterPro" id="IPR031167">
    <property type="entry name" value="G_OBG"/>
</dbReference>
<evidence type="ECO:0000256" key="1">
    <source>
        <dbReference type="ARBA" id="ARBA00022741"/>
    </source>
</evidence>
<reference evidence="4" key="1">
    <citation type="submission" date="2022-07" db="EMBL/GenBank/DDBJ databases">
        <title>Phylogenomic reconstructions and comparative analyses of Kickxellomycotina fungi.</title>
        <authorList>
            <person name="Reynolds N.K."/>
            <person name="Stajich J.E."/>
            <person name="Barry K."/>
            <person name="Grigoriev I.V."/>
            <person name="Crous P."/>
            <person name="Smith M.E."/>
        </authorList>
    </citation>
    <scope>NUCLEOTIDE SEQUENCE</scope>
    <source>
        <strain evidence="4">NBRC 105414</strain>
    </source>
</reference>
<evidence type="ECO:0000313" key="5">
    <source>
        <dbReference type="Proteomes" id="UP001140217"/>
    </source>
</evidence>
<dbReference type="OrthoDB" id="545683at2759"/>
<dbReference type="Gene3D" id="3.10.20.30">
    <property type="match status" value="1"/>
</dbReference>
<dbReference type="PANTHER" id="PTHR23305">
    <property type="entry name" value="OBG GTPASE FAMILY"/>
    <property type="match status" value="1"/>
</dbReference>
<keyword evidence="1" id="KW-0547">Nucleotide-binding</keyword>
<sequence>MSSSFVVACVGKPSAGKSSFLNAVTDATAKVGNFPFTTIKPNQGIAYYPVECPCRAHGVQQCRPRHGRCEGGRRWVPVQMLDVAGLVPGASEGRGLGNQFLDDLRAADVLVHVVDASGTTDENGKETRGYDPIDDIRWLRGEIEAWIHGNLERRWAGVVRRHAMTKAAPVDTLQAQLGGYGAGRAVVQRAVDAAVRRRGLPEALDAWDAAALRAFVAEFVDCRFPTVVALNKIDMPDADKNIAAIMRRYRRPPGSGSDGGAEGPARRDGIDERDIVLTSAVSECLLRKMARQRFIRYTPGSDDFATSADEPSDGNGSKEEDDGGPLKPLDEKTARRLGNLRDLVLFRYGSTGVQDVIVRAVETAGLVPVFPAKSFGRDCQFRDCLLVRPGTTVRELARRLHHRLDESYAGAETPAGIQLAEDDPIVAGCNNVLRIVTSG</sequence>
<dbReference type="EMBL" id="JANBUL010000034">
    <property type="protein sequence ID" value="KAJ2784050.1"/>
    <property type="molecule type" value="Genomic_DNA"/>
</dbReference>
<dbReference type="AlphaFoldDB" id="A0A9W8LLH8"/>
<dbReference type="Pfam" id="PF08438">
    <property type="entry name" value="YGR210-like_G4"/>
    <property type="match status" value="1"/>
</dbReference>
<dbReference type="InterPro" id="IPR012675">
    <property type="entry name" value="Beta-grasp_dom_sf"/>
</dbReference>
<feature type="region of interest" description="Disordered" evidence="2">
    <location>
        <begin position="249"/>
        <end position="269"/>
    </location>
</feature>
<dbReference type="CDD" id="cd01899">
    <property type="entry name" value="Ygr210"/>
    <property type="match status" value="1"/>
</dbReference>
<dbReference type="PROSITE" id="PS51710">
    <property type="entry name" value="G_OBG"/>
    <property type="match status" value="1"/>
</dbReference>